<dbReference type="GO" id="GO:0005737">
    <property type="term" value="C:cytoplasm"/>
    <property type="evidence" value="ECO:0007669"/>
    <property type="project" value="TreeGrafter"/>
</dbReference>
<organism evidence="8 9">
    <name type="scientific">Maricaulis salignorans</name>
    <dbReference type="NCBI Taxonomy" id="144026"/>
    <lineage>
        <taxon>Bacteria</taxon>
        <taxon>Pseudomonadati</taxon>
        <taxon>Pseudomonadota</taxon>
        <taxon>Alphaproteobacteria</taxon>
        <taxon>Maricaulales</taxon>
        <taxon>Maricaulaceae</taxon>
        <taxon>Maricaulis</taxon>
    </lineage>
</organism>
<evidence type="ECO:0000256" key="4">
    <source>
        <dbReference type="ARBA" id="ARBA00022964"/>
    </source>
</evidence>
<dbReference type="GO" id="GO:0006449">
    <property type="term" value="P:regulation of translational termination"/>
    <property type="evidence" value="ECO:0007669"/>
    <property type="project" value="TreeGrafter"/>
</dbReference>
<dbReference type="STRING" id="144026.SAMN04488568_10528"/>
<keyword evidence="3" id="KW-0847">Vitamin C</keyword>
<evidence type="ECO:0000313" key="8">
    <source>
        <dbReference type="EMBL" id="SDM10641.1"/>
    </source>
</evidence>
<dbReference type="SMART" id="SM00702">
    <property type="entry name" value="P4Hc"/>
    <property type="match status" value="1"/>
</dbReference>
<name>A0A1G9QIN7_9PROT</name>
<evidence type="ECO:0000259" key="7">
    <source>
        <dbReference type="PROSITE" id="PS51471"/>
    </source>
</evidence>
<keyword evidence="9" id="KW-1185">Reference proteome</keyword>
<dbReference type="RefSeq" id="WP_091768272.1">
    <property type="nucleotide sequence ID" value="NZ_FNHG01000005.1"/>
</dbReference>
<evidence type="ECO:0000256" key="6">
    <source>
        <dbReference type="ARBA" id="ARBA00023004"/>
    </source>
</evidence>
<dbReference type="PROSITE" id="PS51471">
    <property type="entry name" value="FE2OG_OXY"/>
    <property type="match status" value="1"/>
</dbReference>
<dbReference type="Pfam" id="PF13661">
    <property type="entry name" value="2OG-FeII_Oxy_4"/>
    <property type="match status" value="1"/>
</dbReference>
<evidence type="ECO:0000313" key="9">
    <source>
        <dbReference type="Proteomes" id="UP000199759"/>
    </source>
</evidence>
<dbReference type="Gene3D" id="2.60.120.620">
    <property type="entry name" value="q2cbj1_9rhob like domain"/>
    <property type="match status" value="1"/>
</dbReference>
<comment type="cofactor">
    <cofactor evidence="1">
        <name>L-ascorbate</name>
        <dbReference type="ChEBI" id="CHEBI:38290"/>
    </cofactor>
</comment>
<dbReference type="InterPro" id="IPR005123">
    <property type="entry name" value="Oxoglu/Fe-dep_dioxygenase_dom"/>
</dbReference>
<keyword evidence="2" id="KW-0479">Metal-binding</keyword>
<feature type="domain" description="Fe2OG dioxygenase" evidence="7">
    <location>
        <begin position="138"/>
        <end position="236"/>
    </location>
</feature>
<dbReference type="AlphaFoldDB" id="A0A1G9QIN7"/>
<dbReference type="InterPro" id="IPR051842">
    <property type="entry name" value="uS12_prolyl_hydroxylase"/>
</dbReference>
<gene>
    <name evidence="8" type="ORF">SAMN04488568_10528</name>
</gene>
<sequence length="244" mass="26700">MRLSDKLDVEPARTGLRDDGRARISGLLAPKALRQLTAAISDVSKWLLVTRLAEKHLNLDAAAMRDLPPAQRAEFDERVAAAARAGFQYLYETYPLYDKAHAGILEAEAPVLARLFAFLNGETFLGAMRDVLDAPEISFADGQLTCYRGGHFLTRHDDGVAGKNRVAAFVLGLSSGWQGDWGGQLQFYDPDGNVEAAYVPRMNTLSLFKVPQPHAVSMVANYVTTPRLAITGWLRSGEDPGIDL</sequence>
<dbReference type="Proteomes" id="UP000199759">
    <property type="component" value="Unassembled WGS sequence"/>
</dbReference>
<keyword evidence="4" id="KW-0223">Dioxygenase</keyword>
<protein>
    <submittedName>
        <fullName evidence="8">Proline 4-hydroxylase (Includes Rps23 Pro-64 3,4-dihydroxylase Tpa1), contains SM-20 domain</fullName>
    </submittedName>
</protein>
<dbReference type="EMBL" id="FNHG01000005">
    <property type="protein sequence ID" value="SDM10641.1"/>
    <property type="molecule type" value="Genomic_DNA"/>
</dbReference>
<dbReference type="InterPro" id="IPR006620">
    <property type="entry name" value="Pro_4_hyd_alph"/>
</dbReference>
<dbReference type="PANTHER" id="PTHR12117:SF0">
    <property type="entry name" value="PROLYL 3-HYDROXYLASE OGFOD1"/>
    <property type="match status" value="1"/>
</dbReference>
<dbReference type="GO" id="GO:0005506">
    <property type="term" value="F:iron ion binding"/>
    <property type="evidence" value="ECO:0007669"/>
    <property type="project" value="InterPro"/>
</dbReference>
<evidence type="ECO:0000256" key="1">
    <source>
        <dbReference type="ARBA" id="ARBA00001961"/>
    </source>
</evidence>
<dbReference type="PANTHER" id="PTHR12117">
    <property type="entry name" value="HISTONE ACETYLTRANSFERASE COMPLEX"/>
    <property type="match status" value="1"/>
</dbReference>
<accession>A0A1G9QIN7</accession>
<keyword evidence="5" id="KW-0560">Oxidoreductase</keyword>
<dbReference type="InterPro" id="IPR039558">
    <property type="entry name" value="TPA1/OFD1_N"/>
</dbReference>
<evidence type="ECO:0000256" key="2">
    <source>
        <dbReference type="ARBA" id="ARBA00022723"/>
    </source>
</evidence>
<evidence type="ECO:0000256" key="5">
    <source>
        <dbReference type="ARBA" id="ARBA00023002"/>
    </source>
</evidence>
<evidence type="ECO:0000256" key="3">
    <source>
        <dbReference type="ARBA" id="ARBA00022896"/>
    </source>
</evidence>
<keyword evidence="6" id="KW-0408">Iron</keyword>
<dbReference type="GO" id="GO:0031418">
    <property type="term" value="F:L-ascorbic acid binding"/>
    <property type="evidence" value="ECO:0007669"/>
    <property type="project" value="UniProtKB-KW"/>
</dbReference>
<dbReference type="OrthoDB" id="9783171at2"/>
<dbReference type="GO" id="GO:0031543">
    <property type="term" value="F:peptidyl-proline dioxygenase activity"/>
    <property type="evidence" value="ECO:0007669"/>
    <property type="project" value="TreeGrafter"/>
</dbReference>
<reference evidence="8 9" key="1">
    <citation type="submission" date="2016-10" db="EMBL/GenBank/DDBJ databases">
        <authorList>
            <person name="de Groot N.N."/>
        </authorList>
    </citation>
    <scope>NUCLEOTIDE SEQUENCE [LARGE SCALE GENOMIC DNA]</scope>
    <source>
        <strain evidence="8 9">DSM 16077</strain>
    </source>
</reference>
<proteinExistence type="predicted"/>